<evidence type="ECO:0000256" key="1">
    <source>
        <dbReference type="SAM" id="SignalP"/>
    </source>
</evidence>
<comment type="caution">
    <text evidence="2">The sequence shown here is derived from an EMBL/GenBank/DDBJ whole genome shotgun (WGS) entry which is preliminary data.</text>
</comment>
<feature type="signal peptide" evidence="1">
    <location>
        <begin position="1"/>
        <end position="19"/>
    </location>
</feature>
<sequence>MKTTNIIYTALLAVASTEAAAIVNSVPAAVAEAELQFCYRSAQPCHKLRRAADACAEALSEPIAFAESQSRFCYRSGGACSSAKREALVLAEAVAIAFAEADPTAAHNACNRPGEGCGTAMRDDLAAAEALADAEALAFPDPESEAEANAFCYHDGGDCHRLKRAAEAIVEIMAEEPQELLKRDPRGMPHRNGCSNPGMGCSTGKRGLDNVSMIAKRDALLMPHPNGCINPVMGCSTGKRGLDDVDTMV</sequence>
<evidence type="ECO:0000313" key="2">
    <source>
        <dbReference type="EMBL" id="KAL2056688.1"/>
    </source>
</evidence>
<reference evidence="2 3" key="1">
    <citation type="submission" date="2024-09" db="EMBL/GenBank/DDBJ databases">
        <title>Rethinking Asexuality: The Enigmatic Case of Functional Sexual Genes in Lepraria (Stereocaulaceae).</title>
        <authorList>
            <person name="Doellman M."/>
            <person name="Sun Y."/>
            <person name="Barcenas-Pena A."/>
            <person name="Lumbsch H.T."/>
            <person name="Grewe F."/>
        </authorList>
    </citation>
    <scope>NUCLEOTIDE SEQUENCE [LARGE SCALE GENOMIC DNA]</scope>
    <source>
        <strain evidence="2 3">Grewe 0041</strain>
    </source>
</reference>
<dbReference type="Proteomes" id="UP001590951">
    <property type="component" value="Unassembled WGS sequence"/>
</dbReference>
<organism evidence="2 3">
    <name type="scientific">Lepraria finkii</name>
    <dbReference type="NCBI Taxonomy" id="1340010"/>
    <lineage>
        <taxon>Eukaryota</taxon>
        <taxon>Fungi</taxon>
        <taxon>Dikarya</taxon>
        <taxon>Ascomycota</taxon>
        <taxon>Pezizomycotina</taxon>
        <taxon>Lecanoromycetes</taxon>
        <taxon>OSLEUM clade</taxon>
        <taxon>Lecanoromycetidae</taxon>
        <taxon>Lecanorales</taxon>
        <taxon>Lecanorineae</taxon>
        <taxon>Stereocaulaceae</taxon>
        <taxon>Lepraria</taxon>
    </lineage>
</organism>
<accession>A0ABR4BGK4</accession>
<feature type="chain" id="PRO_5046972485" evidence="1">
    <location>
        <begin position="20"/>
        <end position="249"/>
    </location>
</feature>
<proteinExistence type="predicted"/>
<evidence type="ECO:0000313" key="3">
    <source>
        <dbReference type="Proteomes" id="UP001590951"/>
    </source>
</evidence>
<keyword evidence="3" id="KW-1185">Reference proteome</keyword>
<protein>
    <submittedName>
        <fullName evidence="2">Uncharacterized protein</fullName>
    </submittedName>
</protein>
<dbReference type="EMBL" id="JBHFEH010000007">
    <property type="protein sequence ID" value="KAL2056688.1"/>
    <property type="molecule type" value="Genomic_DNA"/>
</dbReference>
<gene>
    <name evidence="2" type="ORF">ABVK25_003082</name>
</gene>
<name>A0ABR4BGK4_9LECA</name>
<keyword evidence="1" id="KW-0732">Signal</keyword>